<dbReference type="Gene3D" id="1.10.510.10">
    <property type="entry name" value="Transferase(Phosphotransferase) domain 1"/>
    <property type="match status" value="1"/>
</dbReference>
<keyword evidence="5" id="KW-1185">Reference proteome</keyword>
<evidence type="ECO:0000313" key="4">
    <source>
        <dbReference type="EMBL" id="KAB0396053.1"/>
    </source>
</evidence>
<feature type="compositionally biased region" description="Polar residues" evidence="2">
    <location>
        <begin position="1"/>
        <end position="16"/>
    </location>
</feature>
<proteinExistence type="predicted"/>
<evidence type="ECO:0000313" key="5">
    <source>
        <dbReference type="Proteomes" id="UP000437017"/>
    </source>
</evidence>
<feature type="non-terminal residue" evidence="4">
    <location>
        <position position="601"/>
    </location>
</feature>
<dbReference type="AlphaFoldDB" id="A0A643C757"/>
<feature type="compositionally biased region" description="Basic and acidic residues" evidence="2">
    <location>
        <begin position="511"/>
        <end position="525"/>
    </location>
</feature>
<evidence type="ECO:0000256" key="1">
    <source>
        <dbReference type="ARBA" id="ARBA00012513"/>
    </source>
</evidence>
<dbReference type="InterPro" id="IPR011009">
    <property type="entry name" value="Kinase-like_dom_sf"/>
</dbReference>
<dbReference type="PROSITE" id="PS00108">
    <property type="entry name" value="PROTEIN_KINASE_ST"/>
    <property type="match status" value="1"/>
</dbReference>
<name>A0A643C757_BALPH</name>
<dbReference type="GO" id="GO:0004674">
    <property type="term" value="F:protein serine/threonine kinase activity"/>
    <property type="evidence" value="ECO:0007669"/>
    <property type="project" value="UniProtKB-EC"/>
</dbReference>
<dbReference type="InterPro" id="IPR000719">
    <property type="entry name" value="Prot_kinase_dom"/>
</dbReference>
<dbReference type="EC" id="2.7.11.1" evidence="1"/>
<dbReference type="Proteomes" id="UP000437017">
    <property type="component" value="Unassembled WGS sequence"/>
</dbReference>
<gene>
    <name evidence="4" type="ORF">E2I00_012934</name>
</gene>
<dbReference type="InterPro" id="IPR008271">
    <property type="entry name" value="Ser/Thr_kinase_AS"/>
</dbReference>
<dbReference type="Gene3D" id="3.30.200.20">
    <property type="entry name" value="Phosphorylase Kinase, domain 1"/>
    <property type="match status" value="1"/>
</dbReference>
<protein>
    <recommendedName>
        <fullName evidence="1">non-specific serine/threonine protein kinase</fullName>
        <ecNumber evidence="1">2.7.11.1</ecNumber>
    </recommendedName>
</protein>
<dbReference type="SMART" id="SM00220">
    <property type="entry name" value="S_TKc"/>
    <property type="match status" value="1"/>
</dbReference>
<organism evidence="4 5">
    <name type="scientific">Balaenoptera physalus</name>
    <name type="common">Fin whale</name>
    <name type="synonym">Balaena physalus</name>
    <dbReference type="NCBI Taxonomy" id="9770"/>
    <lineage>
        <taxon>Eukaryota</taxon>
        <taxon>Metazoa</taxon>
        <taxon>Chordata</taxon>
        <taxon>Craniata</taxon>
        <taxon>Vertebrata</taxon>
        <taxon>Euteleostomi</taxon>
        <taxon>Mammalia</taxon>
        <taxon>Eutheria</taxon>
        <taxon>Laurasiatheria</taxon>
        <taxon>Artiodactyla</taxon>
        <taxon>Whippomorpha</taxon>
        <taxon>Cetacea</taxon>
        <taxon>Mysticeti</taxon>
        <taxon>Balaenopteridae</taxon>
        <taxon>Balaenoptera</taxon>
    </lineage>
</organism>
<dbReference type="PANTHER" id="PTHR11909">
    <property type="entry name" value="CASEIN KINASE-RELATED"/>
    <property type="match status" value="1"/>
</dbReference>
<dbReference type="CDD" id="cd14125">
    <property type="entry name" value="STKc_CK1_delta_epsilon"/>
    <property type="match status" value="1"/>
</dbReference>
<dbReference type="SUPFAM" id="SSF56112">
    <property type="entry name" value="Protein kinase-like (PK-like)"/>
    <property type="match status" value="1"/>
</dbReference>
<dbReference type="FunFam" id="1.10.510.10:FF:000596">
    <property type="entry name" value="CK1 family protein kinase"/>
    <property type="match status" value="1"/>
</dbReference>
<comment type="caution">
    <text evidence="4">The sequence shown here is derived from an EMBL/GenBank/DDBJ whole genome shotgun (WGS) entry which is preliminary data.</text>
</comment>
<evidence type="ECO:0000256" key="2">
    <source>
        <dbReference type="SAM" id="MobiDB-lite"/>
    </source>
</evidence>
<dbReference type="PROSITE" id="PS50011">
    <property type="entry name" value="PROTEIN_KINASE_DOM"/>
    <property type="match status" value="1"/>
</dbReference>
<feature type="domain" description="Protein kinase" evidence="3">
    <location>
        <begin position="111"/>
        <end position="487"/>
    </location>
</feature>
<dbReference type="EMBL" id="SGJD01002292">
    <property type="protein sequence ID" value="KAB0396053.1"/>
    <property type="molecule type" value="Genomic_DNA"/>
</dbReference>
<accession>A0A643C757</accession>
<reference evidence="4 5" key="1">
    <citation type="journal article" date="2019" name="PLoS ONE">
        <title>Genomic analyses reveal an absence of contemporary introgressive admixture between fin whales and blue whales, despite known hybrids.</title>
        <authorList>
            <person name="Westbury M.V."/>
            <person name="Petersen B."/>
            <person name="Lorenzen E.D."/>
        </authorList>
    </citation>
    <scope>NUCLEOTIDE SEQUENCE [LARGE SCALE GENOMIC DNA]</scope>
    <source>
        <strain evidence="4">FinWhale-01</strain>
    </source>
</reference>
<dbReference type="InterPro" id="IPR050235">
    <property type="entry name" value="CK1_Ser-Thr_kinase"/>
</dbReference>
<feature type="region of interest" description="Disordered" evidence="2">
    <location>
        <begin position="1"/>
        <end position="45"/>
    </location>
</feature>
<evidence type="ECO:0000259" key="3">
    <source>
        <dbReference type="PROSITE" id="PS50011"/>
    </source>
</evidence>
<dbReference type="GO" id="GO:0005524">
    <property type="term" value="F:ATP binding"/>
    <property type="evidence" value="ECO:0007669"/>
    <property type="project" value="InterPro"/>
</dbReference>
<dbReference type="OrthoDB" id="5800476at2759"/>
<feature type="compositionally biased region" description="Polar residues" evidence="2">
    <location>
        <begin position="576"/>
        <end position="585"/>
    </location>
</feature>
<sequence length="601" mass="66972">MNSVRKTGTGDYSSQKLRPVAVSTGPVATTAYQERREDAASQVEDTSPLRLAGRSNRSRCRGLGVTESRHKQTTRTQADSTVLLQLSEALGTRTKGRRRVRPPRSACVRWARVESGAGRGFFGAPRDDAAPADQPLWPGGGSGIDLYVSNASGYAFQMDPSTDIAAGEEVAIKLECVKTKHPQLHIESKIYKMMQGGGSWKPTGIPEIDLLLSGPSPHIALEALCVQLTLGLKDIHLEAKCDPSARGPLLASWAQVPSVQVRGRQADAGSLAVGIPTIRWCGAEGDYNVMVMELLGPSLEDLFNFCSRKFSLKTVLLLADQMISRIEYIHSKNFIHRDVKPDNFLMGLGKKGNLVYIIDFGLAKKYRDARTHQHIPYRENKNLTGTARYASINTHLGIEQSRRDDLESLGYVLMYFNLGSLPWQGLKAATKRQKYERISEKKMSTPIEVLCKGYPSEFATYLNFCRSLRFDDKPDYSYLRQLFRNLFHRQGFSYDYVFDWNMLKFGASRAADDAERERRDREERLRHSRNPATRGLPSTASGRLRGTQEVAPPTPLTPTSHTELKGQMEEGDSSPFGATSLGQTQDRSRDVASLRLHAARQ</sequence>
<feature type="region of interest" description="Disordered" evidence="2">
    <location>
        <begin position="511"/>
        <end position="601"/>
    </location>
</feature>
<dbReference type="Pfam" id="PF00069">
    <property type="entry name" value="Pkinase"/>
    <property type="match status" value="1"/>
</dbReference>